<dbReference type="EMBL" id="JAUDFV010000025">
    <property type="protein sequence ID" value="KAL2738926.1"/>
    <property type="molecule type" value="Genomic_DNA"/>
</dbReference>
<name>A0ABD2C1L5_VESSQ</name>
<keyword evidence="3" id="KW-1185">Reference proteome</keyword>
<sequence length="60" mass="7095">MEKAPTIIHIGVMDPWRRVIYTCERRRRRRAGKWRVNSPAWSHETISKQDGSGNDAIFKE</sequence>
<accession>A0ABD2C1L5</accession>
<organism evidence="2 3">
    <name type="scientific">Vespula squamosa</name>
    <name type="common">Southern yellow jacket</name>
    <name type="synonym">Wasp</name>
    <dbReference type="NCBI Taxonomy" id="30214"/>
    <lineage>
        <taxon>Eukaryota</taxon>
        <taxon>Metazoa</taxon>
        <taxon>Ecdysozoa</taxon>
        <taxon>Arthropoda</taxon>
        <taxon>Hexapoda</taxon>
        <taxon>Insecta</taxon>
        <taxon>Pterygota</taxon>
        <taxon>Neoptera</taxon>
        <taxon>Endopterygota</taxon>
        <taxon>Hymenoptera</taxon>
        <taxon>Apocrita</taxon>
        <taxon>Aculeata</taxon>
        <taxon>Vespoidea</taxon>
        <taxon>Vespidae</taxon>
        <taxon>Vespinae</taxon>
        <taxon>Vespula</taxon>
    </lineage>
</organism>
<comment type="caution">
    <text evidence="2">The sequence shown here is derived from an EMBL/GenBank/DDBJ whole genome shotgun (WGS) entry which is preliminary data.</text>
</comment>
<feature type="region of interest" description="Disordered" evidence="1">
    <location>
        <begin position="40"/>
        <end position="60"/>
    </location>
</feature>
<reference evidence="2 3" key="1">
    <citation type="journal article" date="2024" name="Ann. Entomol. Soc. Am.">
        <title>Genomic analyses of the southern and eastern yellowjacket wasps (Hymenoptera: Vespidae) reveal evolutionary signatures of social life.</title>
        <authorList>
            <person name="Catto M.A."/>
            <person name="Caine P.B."/>
            <person name="Orr S.E."/>
            <person name="Hunt B.G."/>
            <person name="Goodisman M.A.D."/>
        </authorList>
    </citation>
    <scope>NUCLEOTIDE SEQUENCE [LARGE SCALE GENOMIC DNA]</scope>
    <source>
        <strain evidence="2">233</strain>
        <tissue evidence="2">Head and thorax</tissue>
    </source>
</reference>
<evidence type="ECO:0000313" key="2">
    <source>
        <dbReference type="EMBL" id="KAL2738926.1"/>
    </source>
</evidence>
<evidence type="ECO:0000256" key="1">
    <source>
        <dbReference type="SAM" id="MobiDB-lite"/>
    </source>
</evidence>
<dbReference type="AlphaFoldDB" id="A0ABD2C1L5"/>
<dbReference type="Proteomes" id="UP001607302">
    <property type="component" value="Unassembled WGS sequence"/>
</dbReference>
<proteinExistence type="predicted"/>
<gene>
    <name evidence="2" type="ORF">V1478_001492</name>
</gene>
<protein>
    <submittedName>
        <fullName evidence="2">Uncharacterized protein</fullName>
    </submittedName>
</protein>
<evidence type="ECO:0000313" key="3">
    <source>
        <dbReference type="Proteomes" id="UP001607302"/>
    </source>
</evidence>